<evidence type="ECO:0000256" key="3">
    <source>
        <dbReference type="ARBA" id="ARBA00022801"/>
    </source>
</evidence>
<dbReference type="Gene3D" id="3.10.300.10">
    <property type="entry name" value="Methylpurine-DNA glycosylase (MPG)"/>
    <property type="match status" value="1"/>
</dbReference>
<dbReference type="NCBIfam" id="NF002003">
    <property type="entry name" value="PRK00802.1-3"/>
    <property type="match status" value="1"/>
</dbReference>
<dbReference type="InterPro" id="IPR003180">
    <property type="entry name" value="MPG"/>
</dbReference>
<keyword evidence="3 5" id="KW-0378">Hydrolase</keyword>
<comment type="caution">
    <text evidence="6">The sequence shown here is derived from an EMBL/GenBank/DDBJ whole genome shotgun (WGS) entry which is preliminary data.</text>
</comment>
<accession>A0ABT8SKK0</accession>
<proteinExistence type="inferred from homology"/>
<evidence type="ECO:0000313" key="6">
    <source>
        <dbReference type="EMBL" id="MDO1558916.1"/>
    </source>
</evidence>
<keyword evidence="6" id="KW-0326">Glycosidase</keyword>
<dbReference type="HAMAP" id="MF_00527">
    <property type="entry name" value="3MGH"/>
    <property type="match status" value="1"/>
</dbReference>
<dbReference type="SUPFAM" id="SSF50486">
    <property type="entry name" value="FMT C-terminal domain-like"/>
    <property type="match status" value="1"/>
</dbReference>
<evidence type="ECO:0000256" key="5">
    <source>
        <dbReference type="HAMAP-Rule" id="MF_00527"/>
    </source>
</evidence>
<evidence type="ECO:0000313" key="7">
    <source>
        <dbReference type="Proteomes" id="UP001169063"/>
    </source>
</evidence>
<dbReference type="Proteomes" id="UP001169063">
    <property type="component" value="Unassembled WGS sequence"/>
</dbReference>
<dbReference type="InterPro" id="IPR036995">
    <property type="entry name" value="MPG_sf"/>
</dbReference>
<dbReference type="Pfam" id="PF02245">
    <property type="entry name" value="Pur_DNA_glyco"/>
    <property type="match status" value="1"/>
</dbReference>
<dbReference type="CDD" id="cd00540">
    <property type="entry name" value="AAG"/>
    <property type="match status" value="1"/>
</dbReference>
<dbReference type="GO" id="GO:0016798">
    <property type="term" value="F:hydrolase activity, acting on glycosyl bonds"/>
    <property type="evidence" value="ECO:0007669"/>
    <property type="project" value="UniProtKB-KW"/>
</dbReference>
<comment type="similarity">
    <text evidence="1 5">Belongs to the DNA glycosylase MPG family.</text>
</comment>
<dbReference type="NCBIfam" id="TIGR00567">
    <property type="entry name" value="3mg"/>
    <property type="match status" value="1"/>
</dbReference>
<dbReference type="PANTHER" id="PTHR10429:SF0">
    <property type="entry name" value="DNA-3-METHYLADENINE GLYCOSYLASE"/>
    <property type="match status" value="1"/>
</dbReference>
<sequence>MPPFLLEDPETVARRLIGWTLLVDGCGGVIVETEAYDQDDPAAHSFSGPTPRNRVMFGPAGVLYVYRSYGLHWCMNVVTGPEGRGEAVLIRAIRPTHGLERMRERRGGLPDRQLCAGPGRLCQALAIDRSHDGAPLDRSPFAWTAPEGPSDIAVGPRIGITKAADLPRRFGVRGSPFLSRRF</sequence>
<dbReference type="RefSeq" id="WP_302109348.1">
    <property type="nucleotide sequence ID" value="NZ_JAUKTR010000002.1"/>
</dbReference>
<evidence type="ECO:0000256" key="4">
    <source>
        <dbReference type="ARBA" id="ARBA00023204"/>
    </source>
</evidence>
<keyword evidence="2 5" id="KW-0227">DNA damage</keyword>
<evidence type="ECO:0000256" key="1">
    <source>
        <dbReference type="ARBA" id="ARBA00009232"/>
    </source>
</evidence>
<keyword evidence="7" id="KW-1185">Reference proteome</keyword>
<dbReference type="InterPro" id="IPR011034">
    <property type="entry name" value="Formyl_transferase-like_C_sf"/>
</dbReference>
<keyword evidence="4 5" id="KW-0234">DNA repair</keyword>
<dbReference type="EC" id="3.2.2.-" evidence="5"/>
<gene>
    <name evidence="6" type="ORF">Q0812_05690</name>
</gene>
<dbReference type="EMBL" id="JAUKTR010000002">
    <property type="protein sequence ID" value="MDO1558916.1"/>
    <property type="molecule type" value="Genomic_DNA"/>
</dbReference>
<name>A0ABT8SKK0_9CAUL</name>
<organism evidence="6 7">
    <name type="scientific">Peiella sedimenti</name>
    <dbReference type="NCBI Taxonomy" id="3061083"/>
    <lineage>
        <taxon>Bacteria</taxon>
        <taxon>Pseudomonadati</taxon>
        <taxon>Pseudomonadota</taxon>
        <taxon>Alphaproteobacteria</taxon>
        <taxon>Caulobacterales</taxon>
        <taxon>Caulobacteraceae</taxon>
        <taxon>Peiella</taxon>
    </lineage>
</organism>
<evidence type="ECO:0000256" key="2">
    <source>
        <dbReference type="ARBA" id="ARBA00022763"/>
    </source>
</evidence>
<protein>
    <recommendedName>
        <fullName evidence="5">Putative 3-methyladenine DNA glycosylase</fullName>
        <ecNumber evidence="5">3.2.2.-</ecNumber>
    </recommendedName>
</protein>
<dbReference type="PANTHER" id="PTHR10429">
    <property type="entry name" value="DNA-3-METHYLADENINE GLYCOSYLASE"/>
    <property type="match status" value="1"/>
</dbReference>
<reference evidence="6" key="1">
    <citation type="submission" date="2023-07" db="EMBL/GenBank/DDBJ databases">
        <title>Brevundimonas soil sp. nov., isolated from the soil of chemical plant.</title>
        <authorList>
            <person name="Wu N."/>
        </authorList>
    </citation>
    <scope>NUCLEOTIDE SEQUENCE</scope>
    <source>
        <strain evidence="6">XZ-24</strain>
    </source>
</reference>